<evidence type="ECO:0000313" key="3">
    <source>
        <dbReference type="Proteomes" id="UP000225740"/>
    </source>
</evidence>
<evidence type="ECO:0000256" key="1">
    <source>
        <dbReference type="SAM" id="Phobius"/>
    </source>
</evidence>
<keyword evidence="3" id="KW-1185">Reference proteome</keyword>
<comment type="caution">
    <text evidence="2">The sequence shown here is derived from an EMBL/GenBank/DDBJ whole genome shotgun (WGS) entry which is preliminary data.</text>
</comment>
<dbReference type="InterPro" id="IPR012902">
    <property type="entry name" value="N_methyl_site"/>
</dbReference>
<dbReference type="RefSeq" id="WP_099260955.1">
    <property type="nucleotide sequence ID" value="NZ_NIZW01000008.1"/>
</dbReference>
<dbReference type="InterPro" id="IPR045584">
    <property type="entry name" value="Pilin-like"/>
</dbReference>
<proteinExistence type="predicted"/>
<gene>
    <name evidence="2" type="ORF">CEE69_12335</name>
</gene>
<dbReference type="Gene3D" id="3.30.700.10">
    <property type="entry name" value="Glycoprotein, Type 4 Pilin"/>
    <property type="match status" value="1"/>
</dbReference>
<dbReference type="GeneID" id="90608917"/>
<evidence type="ECO:0000313" key="2">
    <source>
        <dbReference type="EMBL" id="PHQ35192.1"/>
    </source>
</evidence>
<accession>A0A2G1W836</accession>
<reference evidence="2 3" key="1">
    <citation type="submission" date="2017-06" db="EMBL/GenBank/DDBJ databases">
        <title>Description of Rhodopirellula bahusiensis sp. nov.</title>
        <authorList>
            <person name="Kizina J."/>
            <person name="Harder J."/>
        </authorList>
    </citation>
    <scope>NUCLEOTIDE SEQUENCE [LARGE SCALE GENOMIC DNA]</scope>
    <source>
        <strain evidence="2 3">SWK21</strain>
    </source>
</reference>
<protein>
    <submittedName>
        <fullName evidence="2">Type IV pilin-like protein</fullName>
    </submittedName>
</protein>
<keyword evidence="1" id="KW-0472">Membrane</keyword>
<dbReference type="AlphaFoldDB" id="A0A2G1W836"/>
<name>A0A2G1W836_9BACT</name>
<dbReference type="NCBIfam" id="TIGR02532">
    <property type="entry name" value="IV_pilin_GFxxxE"/>
    <property type="match status" value="1"/>
</dbReference>
<dbReference type="PANTHER" id="PTHR30093:SF2">
    <property type="entry name" value="TYPE II SECRETION SYSTEM PROTEIN H"/>
    <property type="match status" value="1"/>
</dbReference>
<sequence length="196" mass="21992">MCKPLTALQSIRSALTLIELLVVLTVIGICVSLLIPALQSARGASRRTECASNIRQWHFDFPASPDRIRVNYCPDDPSAYGFFRNQMASKPLAHQATSQTFQFFEHAGGSERPLYDRSYHPEPASDPEVWFSDLHLSNGTTQREVRRFIDYERHIGGTANYLYLDGHVETLDAAVIEAWITEGHNFADVGNATPPR</sequence>
<dbReference type="PANTHER" id="PTHR30093">
    <property type="entry name" value="GENERAL SECRETION PATHWAY PROTEIN G"/>
    <property type="match status" value="1"/>
</dbReference>
<keyword evidence="1" id="KW-0812">Transmembrane</keyword>
<keyword evidence="1" id="KW-1133">Transmembrane helix</keyword>
<feature type="transmembrane region" description="Helical" evidence="1">
    <location>
        <begin position="14"/>
        <end position="38"/>
    </location>
</feature>
<dbReference type="Proteomes" id="UP000225740">
    <property type="component" value="Unassembled WGS sequence"/>
</dbReference>
<dbReference type="OrthoDB" id="258730at2"/>
<dbReference type="EMBL" id="NIZW01000008">
    <property type="protein sequence ID" value="PHQ35192.1"/>
    <property type="molecule type" value="Genomic_DNA"/>
</dbReference>
<organism evidence="2 3">
    <name type="scientific">Rhodopirellula bahusiensis</name>
    <dbReference type="NCBI Taxonomy" id="2014065"/>
    <lineage>
        <taxon>Bacteria</taxon>
        <taxon>Pseudomonadati</taxon>
        <taxon>Planctomycetota</taxon>
        <taxon>Planctomycetia</taxon>
        <taxon>Pirellulales</taxon>
        <taxon>Pirellulaceae</taxon>
        <taxon>Rhodopirellula</taxon>
    </lineage>
</organism>
<dbReference type="SUPFAM" id="SSF54523">
    <property type="entry name" value="Pili subunits"/>
    <property type="match status" value="1"/>
</dbReference>